<dbReference type="Proteomes" id="UP000825935">
    <property type="component" value="Chromosome 24"/>
</dbReference>
<accession>A0A8T2RUV1</accession>
<dbReference type="PANTHER" id="PTHR33384:SF1">
    <property type="entry name" value="EXPRESSED PROTEIN"/>
    <property type="match status" value="1"/>
</dbReference>
<protein>
    <submittedName>
        <fullName evidence="1">Uncharacterized protein</fullName>
    </submittedName>
</protein>
<dbReference type="OMA" id="DCHVGTF"/>
<dbReference type="AlphaFoldDB" id="A0A8T2RUV1"/>
<dbReference type="OrthoDB" id="1917254at2759"/>
<name>A0A8T2RUV1_CERRI</name>
<organism evidence="1 2">
    <name type="scientific">Ceratopteris richardii</name>
    <name type="common">Triangle waterfern</name>
    <dbReference type="NCBI Taxonomy" id="49495"/>
    <lineage>
        <taxon>Eukaryota</taxon>
        <taxon>Viridiplantae</taxon>
        <taxon>Streptophyta</taxon>
        <taxon>Embryophyta</taxon>
        <taxon>Tracheophyta</taxon>
        <taxon>Polypodiopsida</taxon>
        <taxon>Polypodiidae</taxon>
        <taxon>Polypodiales</taxon>
        <taxon>Pteridineae</taxon>
        <taxon>Pteridaceae</taxon>
        <taxon>Parkerioideae</taxon>
        <taxon>Ceratopteris</taxon>
    </lineage>
</organism>
<evidence type="ECO:0000313" key="1">
    <source>
        <dbReference type="EMBL" id="KAH7299325.1"/>
    </source>
</evidence>
<dbReference type="PANTHER" id="PTHR33384">
    <property type="entry name" value="EXPRESSED PROTEIN"/>
    <property type="match status" value="1"/>
</dbReference>
<dbReference type="EMBL" id="CM035429">
    <property type="protein sequence ID" value="KAH7299326.1"/>
    <property type="molecule type" value="Genomic_DNA"/>
</dbReference>
<keyword evidence="2" id="KW-1185">Reference proteome</keyword>
<gene>
    <name evidence="1" type="ORF">KP509_24G005600</name>
</gene>
<comment type="caution">
    <text evidence="1">The sequence shown here is derived from an EMBL/GenBank/DDBJ whole genome shotgun (WGS) entry which is preliminary data.</text>
</comment>
<reference evidence="1" key="1">
    <citation type="submission" date="2021-08" db="EMBL/GenBank/DDBJ databases">
        <title>WGS assembly of Ceratopteris richardii.</title>
        <authorList>
            <person name="Marchant D.B."/>
            <person name="Chen G."/>
            <person name="Jenkins J."/>
            <person name="Shu S."/>
            <person name="Leebens-Mack J."/>
            <person name="Grimwood J."/>
            <person name="Schmutz J."/>
            <person name="Soltis P."/>
            <person name="Soltis D."/>
            <person name="Chen Z.-H."/>
        </authorList>
    </citation>
    <scope>NUCLEOTIDE SEQUENCE</scope>
    <source>
        <strain evidence="1">Whitten #5841</strain>
        <tissue evidence="1">Leaf</tissue>
    </source>
</reference>
<evidence type="ECO:0000313" key="2">
    <source>
        <dbReference type="Proteomes" id="UP000825935"/>
    </source>
</evidence>
<dbReference type="EMBL" id="CM035429">
    <property type="protein sequence ID" value="KAH7299325.1"/>
    <property type="molecule type" value="Genomic_DNA"/>
</dbReference>
<proteinExistence type="predicted"/>
<sequence>MPHLATWSLTELRSEIRECGNLRSAEGADEKLICPKPQRLAVANLRSVDFIKPIRQVRSVSPVVIDSNDAGCEILEIFLSKNSCYGDFGRSPPYFSGSPPSRAANPLVRDKHFLHPSAYPISTSQVKVSLVAPNRENPLVRVEGFDCSSTHNFECTGRDTGHRLSAFA</sequence>